<dbReference type="AlphaFoldDB" id="A0A2X0MMM7"/>
<dbReference type="GO" id="GO:0006310">
    <property type="term" value="P:DNA recombination"/>
    <property type="evidence" value="ECO:0007669"/>
    <property type="project" value="UniProtKB-KW"/>
</dbReference>
<dbReference type="InterPro" id="IPR011010">
    <property type="entry name" value="DNA_brk_join_enz"/>
</dbReference>
<accession>A0A2X0MMM7</accession>
<name>A0A2X0MMM7_9BASI</name>
<protein>
    <submittedName>
        <fullName evidence="2">BQ5605_C003g02057 protein</fullName>
    </submittedName>
</protein>
<dbReference type="SUPFAM" id="SSF56349">
    <property type="entry name" value="DNA breaking-rejoining enzymes"/>
    <property type="match status" value="1"/>
</dbReference>
<dbReference type="GO" id="GO:0015074">
    <property type="term" value="P:DNA integration"/>
    <property type="evidence" value="ECO:0007669"/>
    <property type="project" value="InterPro"/>
</dbReference>
<evidence type="ECO:0000313" key="2">
    <source>
        <dbReference type="EMBL" id="SGY38660.1"/>
    </source>
</evidence>
<keyword evidence="3" id="KW-1185">Reference proteome</keyword>
<dbReference type="GO" id="GO:0003677">
    <property type="term" value="F:DNA binding"/>
    <property type="evidence" value="ECO:0007669"/>
    <property type="project" value="InterPro"/>
</dbReference>
<gene>
    <name evidence="2" type="primary">BQ5605_C003g02057</name>
    <name evidence="2" type="ORF">BQ5605_C003G02057</name>
</gene>
<keyword evidence="1" id="KW-0233">DNA recombination</keyword>
<sequence>MCRIGAKLFMSSTGSPPTCTWFVTRLHVEFGRAYSGHSLRSGGTTHYVLRGFLPAEIQRIGRWKSAAWEEYIRISPELNMALLAHQK</sequence>
<dbReference type="EMBL" id="FQNC01000042">
    <property type="protein sequence ID" value="SGY38660.1"/>
    <property type="molecule type" value="Genomic_DNA"/>
</dbReference>
<dbReference type="Gene3D" id="1.10.443.10">
    <property type="entry name" value="Intergrase catalytic core"/>
    <property type="match status" value="1"/>
</dbReference>
<reference evidence="2 3" key="1">
    <citation type="submission" date="2016-11" db="EMBL/GenBank/DDBJ databases">
        <authorList>
            <person name="Jaros S."/>
            <person name="Januszkiewicz K."/>
            <person name="Wedrychowicz H."/>
        </authorList>
    </citation>
    <scope>NUCLEOTIDE SEQUENCE [LARGE SCALE GENOMIC DNA]</scope>
</reference>
<proteinExistence type="predicted"/>
<evidence type="ECO:0000313" key="3">
    <source>
        <dbReference type="Proteomes" id="UP000249464"/>
    </source>
</evidence>
<dbReference type="InterPro" id="IPR013762">
    <property type="entry name" value="Integrase-like_cat_sf"/>
</dbReference>
<dbReference type="Proteomes" id="UP000249464">
    <property type="component" value="Unassembled WGS sequence"/>
</dbReference>
<evidence type="ECO:0000256" key="1">
    <source>
        <dbReference type="ARBA" id="ARBA00023172"/>
    </source>
</evidence>
<organism evidence="2 3">
    <name type="scientific">Microbotryum silenes-dioicae</name>
    <dbReference type="NCBI Taxonomy" id="796604"/>
    <lineage>
        <taxon>Eukaryota</taxon>
        <taxon>Fungi</taxon>
        <taxon>Dikarya</taxon>
        <taxon>Basidiomycota</taxon>
        <taxon>Pucciniomycotina</taxon>
        <taxon>Microbotryomycetes</taxon>
        <taxon>Microbotryales</taxon>
        <taxon>Microbotryaceae</taxon>
        <taxon>Microbotryum</taxon>
    </lineage>
</organism>